<evidence type="ECO:0000256" key="1">
    <source>
        <dbReference type="SAM" id="MobiDB-lite"/>
    </source>
</evidence>
<sequence length="96" mass="10345">MAGGGGVGKAVLEADGFHPGDGNPSREDAEKLPKAYEEIQPFPASPKTIVSIEEEVSALWREDVASNPLHRATPSPTMEGGDLCCLGRRSEWNRRL</sequence>
<proteinExistence type="predicted"/>
<feature type="compositionally biased region" description="Basic and acidic residues" evidence="1">
    <location>
        <begin position="24"/>
        <end position="37"/>
    </location>
</feature>
<feature type="region of interest" description="Disordered" evidence="1">
    <location>
        <begin position="1"/>
        <end position="40"/>
    </location>
</feature>
<name>A0A6G1DWA4_9ORYZ</name>
<dbReference type="Proteomes" id="UP000479710">
    <property type="component" value="Unassembled WGS sequence"/>
</dbReference>
<accession>A0A6G1DWA4</accession>
<protein>
    <submittedName>
        <fullName evidence="2">Uncharacterized protein</fullName>
    </submittedName>
</protein>
<dbReference type="AlphaFoldDB" id="A0A6G1DWA4"/>
<evidence type="ECO:0000313" key="2">
    <source>
        <dbReference type="EMBL" id="KAF0916769.1"/>
    </source>
</evidence>
<dbReference type="EMBL" id="SPHZ02000005">
    <property type="protein sequence ID" value="KAF0916769.1"/>
    <property type="molecule type" value="Genomic_DNA"/>
</dbReference>
<gene>
    <name evidence="2" type="ORF">E2562_011604</name>
</gene>
<reference evidence="2 3" key="1">
    <citation type="submission" date="2019-11" db="EMBL/GenBank/DDBJ databases">
        <title>Whole genome sequence of Oryza granulata.</title>
        <authorList>
            <person name="Li W."/>
        </authorList>
    </citation>
    <scope>NUCLEOTIDE SEQUENCE [LARGE SCALE GENOMIC DNA]</scope>
    <source>
        <strain evidence="3">cv. Menghai</strain>
        <tissue evidence="2">Leaf</tissue>
    </source>
</reference>
<keyword evidence="3" id="KW-1185">Reference proteome</keyword>
<comment type="caution">
    <text evidence="2">The sequence shown here is derived from an EMBL/GenBank/DDBJ whole genome shotgun (WGS) entry which is preliminary data.</text>
</comment>
<evidence type="ECO:0000313" key="3">
    <source>
        <dbReference type="Proteomes" id="UP000479710"/>
    </source>
</evidence>
<organism evidence="2 3">
    <name type="scientific">Oryza meyeriana var. granulata</name>
    <dbReference type="NCBI Taxonomy" id="110450"/>
    <lineage>
        <taxon>Eukaryota</taxon>
        <taxon>Viridiplantae</taxon>
        <taxon>Streptophyta</taxon>
        <taxon>Embryophyta</taxon>
        <taxon>Tracheophyta</taxon>
        <taxon>Spermatophyta</taxon>
        <taxon>Magnoliopsida</taxon>
        <taxon>Liliopsida</taxon>
        <taxon>Poales</taxon>
        <taxon>Poaceae</taxon>
        <taxon>BOP clade</taxon>
        <taxon>Oryzoideae</taxon>
        <taxon>Oryzeae</taxon>
        <taxon>Oryzinae</taxon>
        <taxon>Oryza</taxon>
        <taxon>Oryza meyeriana</taxon>
    </lineage>
</organism>